<sequence length="296" mass="29877">MSLLCPTLALKCSPYDLALPVIGRLVARLADHQLGVRACVLVHPDPVQGEQRCLHGQTIVARLVHAGPAVGKGPVSNPPLTVITSVPPIATKESPPAGVPPLTVSTSVPHTVTKESPPAGVSRGGGHSPVDEAADAVRRGGGGVSGPHSGVGAQAQVQEAAACSRLTVAQQVVDEGDFGGVVNPEHLEVVGLAEVVKAVAVVCRLLVGEAVAGLEAPREVVQATLVGHVHLGTRTNRWARVLTREYVPGHWGSCGSTPCGMPNCGAAGCVTGSSEGWGGGTKDRPAEVGGCTTTAG</sequence>
<name>A0A5B7DR78_PORTR</name>
<dbReference type="Proteomes" id="UP000324222">
    <property type="component" value="Unassembled WGS sequence"/>
</dbReference>
<accession>A0A5B7DR78</accession>
<evidence type="ECO:0000256" key="1">
    <source>
        <dbReference type="SAM" id="MobiDB-lite"/>
    </source>
</evidence>
<gene>
    <name evidence="2" type="ORF">E2C01_017279</name>
</gene>
<evidence type="ECO:0000313" key="2">
    <source>
        <dbReference type="EMBL" id="MPC24202.1"/>
    </source>
</evidence>
<feature type="region of interest" description="Disordered" evidence="1">
    <location>
        <begin position="93"/>
        <end position="152"/>
    </location>
</feature>
<dbReference type="AlphaFoldDB" id="A0A5B7DR78"/>
<feature type="region of interest" description="Disordered" evidence="1">
    <location>
        <begin position="275"/>
        <end position="296"/>
    </location>
</feature>
<evidence type="ECO:0000313" key="3">
    <source>
        <dbReference type="Proteomes" id="UP000324222"/>
    </source>
</evidence>
<dbReference type="EMBL" id="VSRR010001300">
    <property type="protein sequence ID" value="MPC24202.1"/>
    <property type="molecule type" value="Genomic_DNA"/>
</dbReference>
<organism evidence="2 3">
    <name type="scientific">Portunus trituberculatus</name>
    <name type="common">Swimming crab</name>
    <name type="synonym">Neptunus trituberculatus</name>
    <dbReference type="NCBI Taxonomy" id="210409"/>
    <lineage>
        <taxon>Eukaryota</taxon>
        <taxon>Metazoa</taxon>
        <taxon>Ecdysozoa</taxon>
        <taxon>Arthropoda</taxon>
        <taxon>Crustacea</taxon>
        <taxon>Multicrustacea</taxon>
        <taxon>Malacostraca</taxon>
        <taxon>Eumalacostraca</taxon>
        <taxon>Eucarida</taxon>
        <taxon>Decapoda</taxon>
        <taxon>Pleocyemata</taxon>
        <taxon>Brachyura</taxon>
        <taxon>Eubrachyura</taxon>
        <taxon>Portunoidea</taxon>
        <taxon>Portunidae</taxon>
        <taxon>Portuninae</taxon>
        <taxon>Portunus</taxon>
    </lineage>
</organism>
<reference evidence="2 3" key="1">
    <citation type="submission" date="2019-05" db="EMBL/GenBank/DDBJ databases">
        <title>Another draft genome of Portunus trituberculatus and its Hox gene families provides insights of decapod evolution.</title>
        <authorList>
            <person name="Jeong J.-H."/>
            <person name="Song I."/>
            <person name="Kim S."/>
            <person name="Choi T."/>
            <person name="Kim D."/>
            <person name="Ryu S."/>
            <person name="Kim W."/>
        </authorList>
    </citation>
    <scope>NUCLEOTIDE SEQUENCE [LARGE SCALE GENOMIC DNA]</scope>
    <source>
        <tissue evidence="2">Muscle</tissue>
    </source>
</reference>
<keyword evidence="3" id="KW-1185">Reference proteome</keyword>
<protein>
    <submittedName>
        <fullName evidence="2">Uncharacterized protein</fullName>
    </submittedName>
</protein>
<proteinExistence type="predicted"/>
<comment type="caution">
    <text evidence="2">The sequence shown here is derived from an EMBL/GenBank/DDBJ whole genome shotgun (WGS) entry which is preliminary data.</text>
</comment>